<accession>A0ABX0IVR5</accession>
<evidence type="ECO:0008006" key="3">
    <source>
        <dbReference type="Google" id="ProtNLM"/>
    </source>
</evidence>
<gene>
    <name evidence="1" type="ORF">FIA58_014350</name>
</gene>
<evidence type="ECO:0000313" key="1">
    <source>
        <dbReference type="EMBL" id="NHN26862.1"/>
    </source>
</evidence>
<evidence type="ECO:0000313" key="2">
    <source>
        <dbReference type="Proteomes" id="UP000817854"/>
    </source>
</evidence>
<dbReference type="EMBL" id="VEVQ02000009">
    <property type="protein sequence ID" value="NHN26862.1"/>
    <property type="molecule type" value="Genomic_DNA"/>
</dbReference>
<organism evidence="1 2">
    <name type="scientific">Flavobacterium jejuense</name>
    <dbReference type="NCBI Taxonomy" id="1544455"/>
    <lineage>
        <taxon>Bacteria</taxon>
        <taxon>Pseudomonadati</taxon>
        <taxon>Bacteroidota</taxon>
        <taxon>Flavobacteriia</taxon>
        <taxon>Flavobacteriales</taxon>
        <taxon>Flavobacteriaceae</taxon>
        <taxon>Flavobacterium</taxon>
    </lineage>
</organism>
<proteinExistence type="predicted"/>
<dbReference type="PROSITE" id="PS51257">
    <property type="entry name" value="PROKAR_LIPOPROTEIN"/>
    <property type="match status" value="1"/>
</dbReference>
<sequence>MKKISIAIISFITLILCSCSDKCIEGKQPVPASFFVEILDETTNENVFQNETYSITDITVTDVIGNDIPFEFVEEVNIIHLLPKTTINARNIDIKIALNNQTTMVSNEVNLKYNVESEIEECYTSFKITNVLFPENPSEYVEGVFLVKI</sequence>
<comment type="caution">
    <text evidence="1">The sequence shown here is derived from an EMBL/GenBank/DDBJ whole genome shotgun (WGS) entry which is preliminary data.</text>
</comment>
<dbReference type="Proteomes" id="UP000817854">
    <property type="component" value="Unassembled WGS sequence"/>
</dbReference>
<reference evidence="1" key="2">
    <citation type="submission" date="2020-02" db="EMBL/GenBank/DDBJ databases">
        <title>Flavobacterium profundi sp. nov., isolated from a deep-sea seamount.</title>
        <authorList>
            <person name="Zhang D.-C."/>
        </authorList>
    </citation>
    <scope>NUCLEOTIDE SEQUENCE</scope>
    <source>
        <strain evidence="1">EC11</strain>
    </source>
</reference>
<reference evidence="1" key="1">
    <citation type="submission" date="2019-05" db="EMBL/GenBank/DDBJ databases">
        <authorList>
            <person name="Lianzixin W."/>
        </authorList>
    </citation>
    <scope>NUCLEOTIDE SEQUENCE</scope>
    <source>
        <strain evidence="1">EC11</strain>
    </source>
</reference>
<keyword evidence="2" id="KW-1185">Reference proteome</keyword>
<dbReference type="RefSeq" id="WP_140963177.1">
    <property type="nucleotide sequence ID" value="NZ_VEVQ02000009.1"/>
</dbReference>
<name>A0ABX0IVR5_9FLAO</name>
<protein>
    <recommendedName>
        <fullName evidence="3">DUF1735 domain-containing protein</fullName>
    </recommendedName>
</protein>